<dbReference type="InterPro" id="IPR004358">
    <property type="entry name" value="Sig_transdc_His_kin-like_C"/>
</dbReference>
<keyword evidence="4" id="KW-0597">Phosphoprotein</keyword>
<feature type="transmembrane region" description="Helical" evidence="13">
    <location>
        <begin position="6"/>
        <end position="24"/>
    </location>
</feature>
<dbReference type="InterPro" id="IPR038318">
    <property type="entry name" value="KdpD_sf"/>
</dbReference>
<dbReference type="PANTHER" id="PTHR45569:SF1">
    <property type="entry name" value="SENSOR PROTEIN KDPD"/>
    <property type="match status" value="1"/>
</dbReference>
<reference evidence="15 16" key="1">
    <citation type="submission" date="2019-12" db="EMBL/GenBank/DDBJ databases">
        <title>Genomic-based taxomic classification of the family Erythrobacteraceae.</title>
        <authorList>
            <person name="Xu L."/>
        </authorList>
    </citation>
    <scope>NUCLEOTIDE SEQUENCE [LARGE SCALE GENOMIC DNA]</scope>
    <source>
        <strain evidence="15 16">MCCC 1A09962</strain>
    </source>
</reference>
<keyword evidence="10 13" id="KW-1133">Transmembrane helix</keyword>
<feature type="domain" description="Histidine kinase" evidence="14">
    <location>
        <begin position="262"/>
        <end position="477"/>
    </location>
</feature>
<keyword evidence="16" id="KW-1185">Reference proteome</keyword>
<dbReference type="Proteomes" id="UP000433104">
    <property type="component" value="Unassembled WGS sequence"/>
</dbReference>
<gene>
    <name evidence="15" type="ORF">GRI38_10505</name>
</gene>
<evidence type="ECO:0000256" key="6">
    <source>
        <dbReference type="ARBA" id="ARBA00022692"/>
    </source>
</evidence>
<dbReference type="SUPFAM" id="SSF55874">
    <property type="entry name" value="ATPase domain of HSP90 chaperone/DNA topoisomerase II/histidine kinase"/>
    <property type="match status" value="1"/>
</dbReference>
<dbReference type="InterPro" id="IPR005467">
    <property type="entry name" value="His_kinase_dom"/>
</dbReference>
<dbReference type="AlphaFoldDB" id="A0A844ZF01"/>
<evidence type="ECO:0000313" key="15">
    <source>
        <dbReference type="EMBL" id="MXO86455.1"/>
    </source>
</evidence>
<keyword evidence="11" id="KW-0902">Two-component regulatory system</keyword>
<dbReference type="GO" id="GO:0005524">
    <property type="term" value="F:ATP binding"/>
    <property type="evidence" value="ECO:0007669"/>
    <property type="project" value="UniProtKB-KW"/>
</dbReference>
<evidence type="ECO:0000256" key="10">
    <source>
        <dbReference type="ARBA" id="ARBA00022989"/>
    </source>
</evidence>
<name>A0A844ZF01_9SPHN</name>
<dbReference type="GO" id="GO:0000155">
    <property type="term" value="F:phosphorelay sensor kinase activity"/>
    <property type="evidence" value="ECO:0007669"/>
    <property type="project" value="InterPro"/>
</dbReference>
<accession>A0A844ZF01</accession>
<dbReference type="InterPro" id="IPR036097">
    <property type="entry name" value="HisK_dim/P_sf"/>
</dbReference>
<dbReference type="SMART" id="SM00387">
    <property type="entry name" value="HATPase_c"/>
    <property type="match status" value="1"/>
</dbReference>
<evidence type="ECO:0000313" key="16">
    <source>
        <dbReference type="Proteomes" id="UP000433104"/>
    </source>
</evidence>
<dbReference type="SUPFAM" id="SSF47384">
    <property type="entry name" value="Homodimeric domain of signal transducing histidine kinase"/>
    <property type="match status" value="1"/>
</dbReference>
<keyword evidence="9" id="KW-0067">ATP-binding</keyword>
<dbReference type="Pfam" id="PF13493">
    <property type="entry name" value="DUF4118"/>
    <property type="match status" value="1"/>
</dbReference>
<dbReference type="InterPro" id="IPR052023">
    <property type="entry name" value="Histidine_kinase_KdpD"/>
</dbReference>
<evidence type="ECO:0000256" key="11">
    <source>
        <dbReference type="ARBA" id="ARBA00023012"/>
    </source>
</evidence>
<dbReference type="RefSeq" id="WP_160683440.1">
    <property type="nucleotide sequence ID" value="NZ_WTYW01000003.1"/>
</dbReference>
<dbReference type="InterPro" id="IPR003594">
    <property type="entry name" value="HATPase_dom"/>
</dbReference>
<dbReference type="Gene3D" id="3.30.565.10">
    <property type="entry name" value="Histidine kinase-like ATPase, C-terminal domain"/>
    <property type="match status" value="1"/>
</dbReference>
<keyword evidence="7" id="KW-0547">Nucleotide-binding</keyword>
<organism evidence="15 16">
    <name type="scientific">Parapontixanthobacter aurantiacus</name>
    <dbReference type="NCBI Taxonomy" id="1463599"/>
    <lineage>
        <taxon>Bacteria</taxon>
        <taxon>Pseudomonadati</taxon>
        <taxon>Pseudomonadota</taxon>
        <taxon>Alphaproteobacteria</taxon>
        <taxon>Sphingomonadales</taxon>
        <taxon>Erythrobacteraceae</taxon>
        <taxon>Parapontixanthobacter</taxon>
    </lineage>
</organism>
<dbReference type="PRINTS" id="PR00344">
    <property type="entry name" value="BCTRLSENSOR"/>
</dbReference>
<evidence type="ECO:0000256" key="9">
    <source>
        <dbReference type="ARBA" id="ARBA00022840"/>
    </source>
</evidence>
<dbReference type="Pfam" id="PF02518">
    <property type="entry name" value="HATPase_c"/>
    <property type="match status" value="1"/>
</dbReference>
<keyword evidence="8" id="KW-0418">Kinase</keyword>
<protein>
    <recommendedName>
        <fullName evidence="3">histidine kinase</fullName>
        <ecNumber evidence="3">2.7.13.3</ecNumber>
    </recommendedName>
</protein>
<keyword evidence="12 13" id="KW-0472">Membrane</keyword>
<sequence length="488" mass="52682">MTFKPPSFFVTTGIFVAATVGTHLAQTVDRPITAVLIYLTGVIIIAVHSGMLAAIMGAVAASGIYNFFLSEPRFEFGVTTVDEAIPLIAFNATALLTGLLVGRLRDSVERARTAQTESAFLLTVSDRLQRALQVKDVEGAMRGLLPSQYIQSVKIFIADGDYYFRPSTGEIELCPMEPLLEDVGTNGKKGAIVLELVGARGPLGIVKFRTTEEYGSQSNLTDLQSVSALLALAIERCLLLEEVAETQLQARSEALKNSLFSSISHDLRTPITVMEAASGALSSPDVDLSQEQRDSLLSSIIEQCHRLDRYTTDLLDVGRIQAGLLPETQTMDLSEIAMSAIRQIRAAHPTLDVRREFSADPAIIAGNPTLIEQAIANLLDNASKFANEDPVTLSVKAANHFVELSITDQGSGIKMADQERVFERFYKGRNEGSKAGSGLGLFIARGFVEACAGMLTVQSPVEGGRGTRFTMRFSPATDAVDERVEVSS</sequence>
<keyword evidence="5" id="KW-0808">Transferase</keyword>
<evidence type="ECO:0000256" key="8">
    <source>
        <dbReference type="ARBA" id="ARBA00022777"/>
    </source>
</evidence>
<evidence type="ECO:0000259" key="14">
    <source>
        <dbReference type="PROSITE" id="PS50109"/>
    </source>
</evidence>
<dbReference type="InterPro" id="IPR025201">
    <property type="entry name" value="KdpD_TM"/>
</dbReference>
<evidence type="ECO:0000256" key="7">
    <source>
        <dbReference type="ARBA" id="ARBA00022741"/>
    </source>
</evidence>
<dbReference type="CDD" id="cd00075">
    <property type="entry name" value="HATPase"/>
    <property type="match status" value="1"/>
</dbReference>
<dbReference type="EC" id="2.7.13.3" evidence="3"/>
<dbReference type="InterPro" id="IPR036890">
    <property type="entry name" value="HATPase_C_sf"/>
</dbReference>
<dbReference type="OrthoDB" id="9806130at2"/>
<dbReference type="GO" id="GO:0005886">
    <property type="term" value="C:plasma membrane"/>
    <property type="evidence" value="ECO:0007669"/>
    <property type="project" value="TreeGrafter"/>
</dbReference>
<comment type="caution">
    <text evidence="15">The sequence shown here is derived from an EMBL/GenBank/DDBJ whole genome shotgun (WGS) entry which is preliminary data.</text>
</comment>
<dbReference type="CDD" id="cd00082">
    <property type="entry name" value="HisKA"/>
    <property type="match status" value="1"/>
</dbReference>
<dbReference type="EMBL" id="WTYW01000003">
    <property type="protein sequence ID" value="MXO86455.1"/>
    <property type="molecule type" value="Genomic_DNA"/>
</dbReference>
<dbReference type="Pfam" id="PF00512">
    <property type="entry name" value="HisKA"/>
    <property type="match status" value="1"/>
</dbReference>
<comment type="catalytic activity">
    <reaction evidence="1">
        <text>ATP + protein L-histidine = ADP + protein N-phospho-L-histidine.</text>
        <dbReference type="EC" id="2.7.13.3"/>
    </reaction>
</comment>
<dbReference type="SMART" id="SM00388">
    <property type="entry name" value="HisKA"/>
    <property type="match status" value="1"/>
</dbReference>
<feature type="transmembrane region" description="Helical" evidence="13">
    <location>
        <begin position="36"/>
        <end position="64"/>
    </location>
</feature>
<dbReference type="Gene3D" id="1.20.120.620">
    <property type="entry name" value="Backbone structure of the membrane domain of e. Coli histidine kinase receptor kdpd"/>
    <property type="match status" value="1"/>
</dbReference>
<dbReference type="PANTHER" id="PTHR45569">
    <property type="entry name" value="SENSOR PROTEIN KDPD"/>
    <property type="match status" value="1"/>
</dbReference>
<evidence type="ECO:0000256" key="2">
    <source>
        <dbReference type="ARBA" id="ARBA00004141"/>
    </source>
</evidence>
<dbReference type="Gene3D" id="1.10.287.130">
    <property type="match status" value="1"/>
</dbReference>
<proteinExistence type="predicted"/>
<evidence type="ECO:0000256" key="13">
    <source>
        <dbReference type="SAM" id="Phobius"/>
    </source>
</evidence>
<keyword evidence="6 13" id="KW-0812">Transmembrane</keyword>
<dbReference type="InterPro" id="IPR003661">
    <property type="entry name" value="HisK_dim/P_dom"/>
</dbReference>
<evidence type="ECO:0000256" key="1">
    <source>
        <dbReference type="ARBA" id="ARBA00000085"/>
    </source>
</evidence>
<dbReference type="PROSITE" id="PS50109">
    <property type="entry name" value="HIS_KIN"/>
    <property type="match status" value="1"/>
</dbReference>
<evidence type="ECO:0000256" key="3">
    <source>
        <dbReference type="ARBA" id="ARBA00012438"/>
    </source>
</evidence>
<evidence type="ECO:0000256" key="5">
    <source>
        <dbReference type="ARBA" id="ARBA00022679"/>
    </source>
</evidence>
<comment type="subcellular location">
    <subcellularLocation>
        <location evidence="2">Membrane</location>
        <topology evidence="2">Multi-pass membrane protein</topology>
    </subcellularLocation>
</comment>
<evidence type="ECO:0000256" key="12">
    <source>
        <dbReference type="ARBA" id="ARBA00023136"/>
    </source>
</evidence>
<evidence type="ECO:0000256" key="4">
    <source>
        <dbReference type="ARBA" id="ARBA00022553"/>
    </source>
</evidence>